<organism evidence="6 7">
    <name type="scientific">Trichomonas vaginalis (strain ATCC PRA-98 / G3)</name>
    <dbReference type="NCBI Taxonomy" id="412133"/>
    <lineage>
        <taxon>Eukaryota</taxon>
        <taxon>Metamonada</taxon>
        <taxon>Parabasalia</taxon>
        <taxon>Trichomonadida</taxon>
        <taxon>Trichomonadidae</taxon>
        <taxon>Trichomonas</taxon>
    </lineage>
</organism>
<dbReference type="InterPro" id="IPR005828">
    <property type="entry name" value="MFS_sugar_transport-like"/>
</dbReference>
<keyword evidence="7" id="KW-1185">Reference proteome</keyword>
<keyword evidence="4 5" id="KW-0472">Membrane</keyword>
<accession>A2DVL0</accession>
<dbReference type="AlphaFoldDB" id="A2DVL0"/>
<evidence type="ECO:0000256" key="4">
    <source>
        <dbReference type="ARBA" id="ARBA00023136"/>
    </source>
</evidence>
<evidence type="ECO:0008006" key="8">
    <source>
        <dbReference type="Google" id="ProtNLM"/>
    </source>
</evidence>
<dbReference type="InterPro" id="IPR036259">
    <property type="entry name" value="MFS_trans_sf"/>
</dbReference>
<reference evidence="6" key="2">
    <citation type="journal article" date="2007" name="Science">
        <title>Draft genome sequence of the sexually transmitted pathogen Trichomonas vaginalis.</title>
        <authorList>
            <person name="Carlton J.M."/>
            <person name="Hirt R.P."/>
            <person name="Silva J.C."/>
            <person name="Delcher A.L."/>
            <person name="Schatz M."/>
            <person name="Zhao Q."/>
            <person name="Wortman J.R."/>
            <person name="Bidwell S.L."/>
            <person name="Alsmark U.C.M."/>
            <person name="Besteiro S."/>
            <person name="Sicheritz-Ponten T."/>
            <person name="Noel C.J."/>
            <person name="Dacks J.B."/>
            <person name="Foster P.G."/>
            <person name="Simillion C."/>
            <person name="Van de Peer Y."/>
            <person name="Miranda-Saavedra D."/>
            <person name="Barton G.J."/>
            <person name="Westrop G.D."/>
            <person name="Mueller S."/>
            <person name="Dessi D."/>
            <person name="Fiori P.L."/>
            <person name="Ren Q."/>
            <person name="Paulsen I."/>
            <person name="Zhang H."/>
            <person name="Bastida-Corcuera F.D."/>
            <person name="Simoes-Barbosa A."/>
            <person name="Brown M.T."/>
            <person name="Hayes R.D."/>
            <person name="Mukherjee M."/>
            <person name="Okumura C.Y."/>
            <person name="Schneider R."/>
            <person name="Smith A.J."/>
            <person name="Vanacova S."/>
            <person name="Villalvazo M."/>
            <person name="Haas B.J."/>
            <person name="Pertea M."/>
            <person name="Feldblyum T.V."/>
            <person name="Utterback T.R."/>
            <person name="Shu C.L."/>
            <person name="Osoegawa K."/>
            <person name="de Jong P.J."/>
            <person name="Hrdy I."/>
            <person name="Horvathova L."/>
            <person name="Zubacova Z."/>
            <person name="Dolezal P."/>
            <person name="Malik S.B."/>
            <person name="Logsdon J.M. Jr."/>
            <person name="Henze K."/>
            <person name="Gupta A."/>
            <person name="Wang C.C."/>
            <person name="Dunne R.L."/>
            <person name="Upcroft J.A."/>
            <person name="Upcroft P."/>
            <person name="White O."/>
            <person name="Salzberg S.L."/>
            <person name="Tang P."/>
            <person name="Chiu C.-H."/>
            <person name="Lee Y.-S."/>
            <person name="Embley T.M."/>
            <person name="Coombs G.H."/>
            <person name="Mottram J.C."/>
            <person name="Tachezy J."/>
            <person name="Fraser-Liggett C.M."/>
            <person name="Johnson P.J."/>
        </authorList>
    </citation>
    <scope>NUCLEOTIDE SEQUENCE [LARGE SCALE GENOMIC DNA]</scope>
    <source>
        <strain evidence="6">G3</strain>
    </source>
</reference>
<dbReference type="GO" id="GO:0022857">
    <property type="term" value="F:transmembrane transporter activity"/>
    <property type="evidence" value="ECO:0007669"/>
    <property type="project" value="InterPro"/>
</dbReference>
<dbReference type="Proteomes" id="UP000001542">
    <property type="component" value="Unassembled WGS sequence"/>
</dbReference>
<evidence type="ECO:0000313" key="7">
    <source>
        <dbReference type="Proteomes" id="UP000001542"/>
    </source>
</evidence>
<keyword evidence="2 5" id="KW-0812">Transmembrane</keyword>
<proteinExistence type="predicted"/>
<dbReference type="SUPFAM" id="SSF103473">
    <property type="entry name" value="MFS general substrate transporter"/>
    <property type="match status" value="1"/>
</dbReference>
<sequence length="130" mass="15079">MSFFKRELLYAAIVCFTPLGFGYIIGYPSPAAYYFRKHWNTFPDNWGLFVAITQLTGAIGPYIPSLLFKFNVGRRYVALIINIASVILWLILVFMTEKLFWMGFVIRILQGFILQYCLTCCSKFLDLPYS</sequence>
<feature type="transmembrane region" description="Helical" evidence="5">
    <location>
        <begin position="76"/>
        <end position="95"/>
    </location>
</feature>
<dbReference type="VEuPathDB" id="TrichDB:TVAGG3_0693760"/>
<evidence type="ECO:0000256" key="3">
    <source>
        <dbReference type="ARBA" id="ARBA00022989"/>
    </source>
</evidence>
<comment type="subcellular location">
    <subcellularLocation>
        <location evidence="1">Membrane</location>
    </subcellularLocation>
</comment>
<dbReference type="Gene3D" id="1.20.1250.20">
    <property type="entry name" value="MFS general substrate transporter like domains"/>
    <property type="match status" value="1"/>
</dbReference>
<evidence type="ECO:0000256" key="1">
    <source>
        <dbReference type="ARBA" id="ARBA00004370"/>
    </source>
</evidence>
<protein>
    <recommendedName>
        <fullName evidence="8">Major facilitator superfamily (MFS) profile domain-containing protein</fullName>
    </recommendedName>
</protein>
<gene>
    <name evidence="6" type="ORF">TVAG_495690</name>
</gene>
<dbReference type="OrthoDB" id="6339427at2759"/>
<keyword evidence="3 5" id="KW-1133">Transmembrane helix</keyword>
<name>A2DVL0_TRIV3</name>
<dbReference type="InParanoid" id="A2DVL0"/>
<feature type="transmembrane region" description="Helical" evidence="5">
    <location>
        <begin position="7"/>
        <end position="26"/>
    </location>
</feature>
<evidence type="ECO:0000256" key="2">
    <source>
        <dbReference type="ARBA" id="ARBA00022692"/>
    </source>
</evidence>
<evidence type="ECO:0000256" key="5">
    <source>
        <dbReference type="SAM" id="Phobius"/>
    </source>
</evidence>
<dbReference type="VEuPathDB" id="TrichDB:TVAG_495690"/>
<reference evidence="6" key="1">
    <citation type="submission" date="2006-10" db="EMBL/GenBank/DDBJ databases">
        <authorList>
            <person name="Amadeo P."/>
            <person name="Zhao Q."/>
            <person name="Wortman J."/>
            <person name="Fraser-Liggett C."/>
            <person name="Carlton J."/>
        </authorList>
    </citation>
    <scope>NUCLEOTIDE SEQUENCE</scope>
    <source>
        <strain evidence="6">G3</strain>
    </source>
</reference>
<dbReference type="GO" id="GO:0016020">
    <property type="term" value="C:membrane"/>
    <property type="evidence" value="ECO:0007669"/>
    <property type="project" value="UniProtKB-SubCell"/>
</dbReference>
<dbReference type="Pfam" id="PF00083">
    <property type="entry name" value="Sugar_tr"/>
    <property type="match status" value="1"/>
</dbReference>
<feature type="transmembrane region" description="Helical" evidence="5">
    <location>
        <begin position="46"/>
        <end position="64"/>
    </location>
</feature>
<dbReference type="SMR" id="A2DVL0"/>
<dbReference type="EMBL" id="DS113254">
    <property type="protein sequence ID" value="EAY15552.1"/>
    <property type="molecule type" value="Genomic_DNA"/>
</dbReference>
<evidence type="ECO:0000313" key="6">
    <source>
        <dbReference type="EMBL" id="EAY15552.1"/>
    </source>
</evidence>